<keyword evidence="2" id="KW-1185">Reference proteome</keyword>
<reference evidence="1" key="1">
    <citation type="submission" date="2021-02" db="EMBL/GenBank/DDBJ databases">
        <authorList>
            <consortium name="DOE Joint Genome Institute"/>
            <person name="Ahrendt S."/>
            <person name="Looney B.P."/>
            <person name="Miyauchi S."/>
            <person name="Morin E."/>
            <person name="Drula E."/>
            <person name="Courty P.E."/>
            <person name="Chicoki N."/>
            <person name="Fauchery L."/>
            <person name="Kohler A."/>
            <person name="Kuo A."/>
            <person name="Labutti K."/>
            <person name="Pangilinan J."/>
            <person name="Lipzen A."/>
            <person name="Riley R."/>
            <person name="Andreopoulos W."/>
            <person name="He G."/>
            <person name="Johnson J."/>
            <person name="Barry K.W."/>
            <person name="Grigoriev I.V."/>
            <person name="Nagy L."/>
            <person name="Hibbett D."/>
            <person name="Henrissat B."/>
            <person name="Matheny P.B."/>
            <person name="Labbe J."/>
            <person name="Martin F."/>
        </authorList>
    </citation>
    <scope>NUCLEOTIDE SEQUENCE</scope>
    <source>
        <strain evidence="1">FP105234-sp</strain>
    </source>
</reference>
<sequence>MGSGRSPLVRVVKPSSTPTMVQQIVKSSSGRVRSSGTKTAVNTGIRMQWSEVLNPKAMRRAKAVGNAAERQRQTRLTPAEKKMYQEATDTLEHHHIDADEDGWEDIMTGAQPFDISHAGNEFEDLVEEMQADVYPAPK</sequence>
<evidence type="ECO:0000313" key="1">
    <source>
        <dbReference type="EMBL" id="KAI0052974.1"/>
    </source>
</evidence>
<reference evidence="1" key="2">
    <citation type="journal article" date="2022" name="New Phytol.">
        <title>Evolutionary transition to the ectomycorrhizal habit in the genomes of a hyperdiverse lineage of mushroom-forming fungi.</title>
        <authorList>
            <person name="Looney B."/>
            <person name="Miyauchi S."/>
            <person name="Morin E."/>
            <person name="Drula E."/>
            <person name="Courty P.E."/>
            <person name="Kohler A."/>
            <person name="Kuo A."/>
            <person name="LaButti K."/>
            <person name="Pangilinan J."/>
            <person name="Lipzen A."/>
            <person name="Riley R."/>
            <person name="Andreopoulos W."/>
            <person name="He G."/>
            <person name="Johnson J."/>
            <person name="Nolan M."/>
            <person name="Tritt A."/>
            <person name="Barry K.W."/>
            <person name="Grigoriev I.V."/>
            <person name="Nagy L.G."/>
            <person name="Hibbett D."/>
            <person name="Henrissat B."/>
            <person name="Matheny P.B."/>
            <person name="Labbe J."/>
            <person name="Martin F.M."/>
        </authorList>
    </citation>
    <scope>NUCLEOTIDE SEQUENCE</scope>
    <source>
        <strain evidence="1">FP105234-sp</strain>
    </source>
</reference>
<name>A0ACB8S8N6_9AGAM</name>
<protein>
    <submittedName>
        <fullName evidence="1">Uncharacterized protein</fullName>
    </submittedName>
</protein>
<dbReference type="EMBL" id="MU275842">
    <property type="protein sequence ID" value="KAI0052974.1"/>
    <property type="molecule type" value="Genomic_DNA"/>
</dbReference>
<accession>A0ACB8S8N6</accession>
<evidence type="ECO:0000313" key="2">
    <source>
        <dbReference type="Proteomes" id="UP000814033"/>
    </source>
</evidence>
<gene>
    <name evidence="1" type="ORF">FA95DRAFT_1601331</name>
</gene>
<organism evidence="1 2">
    <name type="scientific">Auriscalpium vulgare</name>
    <dbReference type="NCBI Taxonomy" id="40419"/>
    <lineage>
        <taxon>Eukaryota</taxon>
        <taxon>Fungi</taxon>
        <taxon>Dikarya</taxon>
        <taxon>Basidiomycota</taxon>
        <taxon>Agaricomycotina</taxon>
        <taxon>Agaricomycetes</taxon>
        <taxon>Russulales</taxon>
        <taxon>Auriscalpiaceae</taxon>
        <taxon>Auriscalpium</taxon>
    </lineage>
</organism>
<proteinExistence type="predicted"/>
<dbReference type="Proteomes" id="UP000814033">
    <property type="component" value="Unassembled WGS sequence"/>
</dbReference>
<comment type="caution">
    <text evidence="1">The sequence shown here is derived from an EMBL/GenBank/DDBJ whole genome shotgun (WGS) entry which is preliminary data.</text>
</comment>